<dbReference type="AlphaFoldDB" id="A0A5P3MUK8"/>
<gene>
    <name evidence="1" type="ORF">D0T90_08125</name>
</gene>
<keyword evidence="2" id="KW-1185">Reference proteome</keyword>
<name>A0A5P3MUK8_NEIAN</name>
<evidence type="ECO:0000313" key="1">
    <source>
        <dbReference type="EMBL" id="QEY24441.1"/>
    </source>
</evidence>
<evidence type="ECO:0000313" key="2">
    <source>
        <dbReference type="Proteomes" id="UP000325536"/>
    </source>
</evidence>
<protein>
    <submittedName>
        <fullName evidence="1">Uncharacterized protein</fullName>
    </submittedName>
</protein>
<dbReference type="EMBL" id="CP031699">
    <property type="protein sequence ID" value="QEY24441.1"/>
    <property type="molecule type" value="Genomic_DNA"/>
</dbReference>
<proteinExistence type="predicted"/>
<dbReference type="Proteomes" id="UP000325536">
    <property type="component" value="Chromosome"/>
</dbReference>
<accession>A0A5P3MUK8</accession>
<dbReference type="KEGG" id="naq:D0T90_08125"/>
<organism evidence="1 2">
    <name type="scientific">Neisseria animalis</name>
    <dbReference type="NCBI Taxonomy" id="492"/>
    <lineage>
        <taxon>Bacteria</taxon>
        <taxon>Pseudomonadati</taxon>
        <taxon>Pseudomonadota</taxon>
        <taxon>Betaproteobacteria</taxon>
        <taxon>Neisseriales</taxon>
        <taxon>Neisseriaceae</taxon>
        <taxon>Neisseria</taxon>
    </lineage>
</organism>
<reference evidence="1 2" key="1">
    <citation type="submission" date="2018-08" db="EMBL/GenBank/DDBJ databases">
        <title>Neisseria animalis ATCC 49930 complete genome.</title>
        <authorList>
            <person name="Veseli I.A."/>
            <person name="Mascarenhas dos Santos A.C."/>
            <person name="Buttler R."/>
            <person name="Pombert J.-F."/>
        </authorList>
    </citation>
    <scope>NUCLEOTIDE SEQUENCE [LARGE SCALE GENOMIC DNA]</scope>
    <source>
        <strain evidence="1 2">ATCC 49930</strain>
    </source>
</reference>
<sequence>MPCRTMCTVCGFAALSHSYFIRLYMATLHDYKSPYTATPEADKDTVQIDCYAAERAGCRAPATAETVLDKAVQKHRLILQNYEPETGLFHIGLEIDRIGSGE</sequence>